<evidence type="ECO:0000256" key="3">
    <source>
        <dbReference type="SAM" id="MobiDB-lite"/>
    </source>
</evidence>
<evidence type="ECO:0000313" key="4">
    <source>
        <dbReference type="EMBL" id="SIQ56052.1"/>
    </source>
</evidence>
<evidence type="ECO:0000313" key="5">
    <source>
        <dbReference type="Proteomes" id="UP000186235"/>
    </source>
</evidence>
<dbReference type="HAMAP" id="MF_00338">
    <property type="entry name" value="UPF0145"/>
    <property type="match status" value="1"/>
</dbReference>
<proteinExistence type="inferred from homology"/>
<gene>
    <name evidence="4" type="ORF">SAMN05518682_2883</name>
</gene>
<dbReference type="GeneID" id="95685147"/>
<comment type="similarity">
    <text evidence="1 2">Belongs to the UPF0145 family.</text>
</comment>
<dbReference type="InterPro" id="IPR002765">
    <property type="entry name" value="UPF0145_YbjQ-like"/>
</dbReference>
<dbReference type="SUPFAM" id="SSF117782">
    <property type="entry name" value="YbjQ-like"/>
    <property type="match status" value="1"/>
</dbReference>
<dbReference type="PANTHER" id="PTHR34068">
    <property type="entry name" value="UPF0145 PROTEIN YBJQ"/>
    <property type="match status" value="1"/>
</dbReference>
<dbReference type="Proteomes" id="UP000186235">
    <property type="component" value="Unassembled WGS sequence"/>
</dbReference>
<dbReference type="EMBL" id="FTMI01000005">
    <property type="protein sequence ID" value="SIQ56052.1"/>
    <property type="molecule type" value="Genomic_DNA"/>
</dbReference>
<reference evidence="5" key="1">
    <citation type="submission" date="2017-01" db="EMBL/GenBank/DDBJ databases">
        <authorList>
            <person name="Varghese N."/>
            <person name="Submissions S."/>
        </authorList>
    </citation>
    <scope>NUCLEOTIDE SEQUENCE [LARGE SCALE GENOMIC DNA]</scope>
    <source>
        <strain evidence="5">3bp</strain>
    </source>
</reference>
<keyword evidence="5" id="KW-1185">Reference proteome</keyword>
<feature type="region of interest" description="Disordered" evidence="3">
    <location>
        <begin position="109"/>
        <end position="148"/>
    </location>
</feature>
<dbReference type="InterPro" id="IPR035439">
    <property type="entry name" value="UPF0145_dom_sf"/>
</dbReference>
<accession>A0A1N6TRP5</accession>
<dbReference type="Gene3D" id="3.30.110.70">
    <property type="entry name" value="Hypothetical protein apc22750. Chain B"/>
    <property type="match status" value="1"/>
</dbReference>
<protein>
    <recommendedName>
        <fullName evidence="2">UPF0145 protein SAMN05518682_2883</fullName>
    </recommendedName>
</protein>
<dbReference type="PANTHER" id="PTHR34068:SF2">
    <property type="entry name" value="UPF0145 PROTEIN SCO3412"/>
    <property type="match status" value="1"/>
</dbReference>
<dbReference type="Pfam" id="PF01906">
    <property type="entry name" value="YbjQ_1"/>
    <property type="match status" value="1"/>
</dbReference>
<name>A0A1N6TRP5_9MICO</name>
<evidence type="ECO:0000256" key="2">
    <source>
        <dbReference type="HAMAP-Rule" id="MF_00338"/>
    </source>
</evidence>
<organism evidence="4 5">
    <name type="scientific">Cellulosimicrobium aquatile</name>
    <dbReference type="NCBI Taxonomy" id="1612203"/>
    <lineage>
        <taxon>Bacteria</taxon>
        <taxon>Bacillati</taxon>
        <taxon>Actinomycetota</taxon>
        <taxon>Actinomycetes</taxon>
        <taxon>Micrococcales</taxon>
        <taxon>Promicromonosporaceae</taxon>
        <taxon>Cellulosimicrobium</taxon>
    </lineage>
</organism>
<dbReference type="RefSeq" id="WP_051876945.1">
    <property type="nucleotide sequence ID" value="NZ_FTMI01000005.1"/>
</dbReference>
<dbReference type="AlphaFoldDB" id="A0A1N6TRP5"/>
<evidence type="ECO:0000256" key="1">
    <source>
        <dbReference type="ARBA" id="ARBA00010751"/>
    </source>
</evidence>
<sequence>MIIVTTNDVPGYRIDAVLGEVMGMTVRSANLGANFVASFRSIGGGEVKEYTQLVYESRQEVMHRMVQEAQRRGANAVVGMRFDTGEIAASFSEVCAYGTAVVVSPLAAGQPGATAQSAHQAQGGPSAPPQPGGHGYPQDAAPDQPAWR</sequence>